<name>A0A4R5DBY3_9ACTN</name>
<comment type="caution">
    <text evidence="7">The sequence shown here is derived from an EMBL/GenBank/DDBJ whole genome shotgun (WGS) entry which is preliminary data.</text>
</comment>
<evidence type="ECO:0000256" key="2">
    <source>
        <dbReference type="ARBA" id="ARBA00022448"/>
    </source>
</evidence>
<dbReference type="SUPFAM" id="SSF52540">
    <property type="entry name" value="P-loop containing nucleoside triphosphate hydrolases"/>
    <property type="match status" value="1"/>
</dbReference>
<dbReference type="FunFam" id="3.40.50.300:FF:000016">
    <property type="entry name" value="Oligopeptide ABC transporter ATP-binding component"/>
    <property type="match status" value="1"/>
</dbReference>
<dbReference type="Pfam" id="PF08352">
    <property type="entry name" value="oligo_HPY"/>
    <property type="match status" value="1"/>
</dbReference>
<dbReference type="PANTHER" id="PTHR43776">
    <property type="entry name" value="TRANSPORT ATP-BINDING PROTEIN"/>
    <property type="match status" value="1"/>
</dbReference>
<dbReference type="PANTHER" id="PTHR43776:SF7">
    <property type="entry name" value="D,D-DIPEPTIDE TRANSPORT ATP-BINDING PROTEIN DDPF-RELATED"/>
    <property type="match status" value="1"/>
</dbReference>
<keyword evidence="4 7" id="KW-0067">ATP-binding</keyword>
<dbReference type="EMBL" id="SMKZ01000019">
    <property type="protein sequence ID" value="TDE09321.1"/>
    <property type="molecule type" value="Genomic_DNA"/>
</dbReference>
<comment type="similarity">
    <text evidence="1">Belongs to the ABC transporter superfamily.</text>
</comment>
<dbReference type="GO" id="GO:0015833">
    <property type="term" value="P:peptide transport"/>
    <property type="evidence" value="ECO:0007669"/>
    <property type="project" value="InterPro"/>
</dbReference>
<dbReference type="OrthoDB" id="3326974at2"/>
<keyword evidence="2" id="KW-0813">Transport</keyword>
<dbReference type="NCBIfam" id="TIGR01727">
    <property type="entry name" value="oligo_HPY"/>
    <property type="match status" value="1"/>
</dbReference>
<keyword evidence="8" id="KW-1185">Reference proteome</keyword>
<dbReference type="PROSITE" id="PS50893">
    <property type="entry name" value="ABC_TRANSPORTER_2"/>
    <property type="match status" value="1"/>
</dbReference>
<sequence length="350" mass="37544">MTDEPVLSLTGVSKSFGVRRGLKLGGPSQALAVDGVDLRLHRSRMLGLVGESGCGKSTTARIALGLLRPDGGSVELYGQPIDQMSRRVYRREFRPKVQAVFQDPGSALNPRKTVFETIRSAMALYGRTSGASAHDDVAGLLDQVGLQPGRQFLARRPHELSGGQLQRVGIARALAVEPEVIIADEPVSALDVSIRGQVLNLLADIRAERAISVLLITHDLSVVASTAQDVAVMYLGRIVEQGPTERIFRSPQHPYTQALLAATPRVRRHGSPSSTRRILPGDPPSALTPPSGCRFHPRCPFAMEICSTVDPPLLPVPDHGLAACHLLSEPPAEPVAQSRRTSGVAESDRS</sequence>
<dbReference type="InterPro" id="IPR003439">
    <property type="entry name" value="ABC_transporter-like_ATP-bd"/>
</dbReference>
<dbReference type="GO" id="GO:0005524">
    <property type="term" value="F:ATP binding"/>
    <property type="evidence" value="ECO:0007669"/>
    <property type="project" value="UniProtKB-KW"/>
</dbReference>
<feature type="domain" description="ABC transporter" evidence="6">
    <location>
        <begin position="7"/>
        <end position="260"/>
    </location>
</feature>
<organism evidence="7 8">
    <name type="scientific">Jiangella asiatica</name>
    <dbReference type="NCBI Taxonomy" id="2530372"/>
    <lineage>
        <taxon>Bacteria</taxon>
        <taxon>Bacillati</taxon>
        <taxon>Actinomycetota</taxon>
        <taxon>Actinomycetes</taxon>
        <taxon>Jiangellales</taxon>
        <taxon>Jiangellaceae</taxon>
        <taxon>Jiangella</taxon>
    </lineage>
</organism>
<dbReference type="RefSeq" id="WP_131895848.1">
    <property type="nucleotide sequence ID" value="NZ_SMKZ01000019.1"/>
</dbReference>
<evidence type="ECO:0000256" key="3">
    <source>
        <dbReference type="ARBA" id="ARBA00022741"/>
    </source>
</evidence>
<reference evidence="7 8" key="1">
    <citation type="submission" date="2019-03" db="EMBL/GenBank/DDBJ databases">
        <title>Draft genome sequences of novel Actinobacteria.</title>
        <authorList>
            <person name="Sahin N."/>
            <person name="Ay H."/>
            <person name="Saygin H."/>
        </authorList>
    </citation>
    <scope>NUCLEOTIDE SEQUENCE [LARGE SCALE GENOMIC DNA]</scope>
    <source>
        <strain evidence="7 8">5K138</strain>
    </source>
</reference>
<gene>
    <name evidence="7" type="ORF">E1269_15035</name>
</gene>
<dbReference type="CDD" id="cd03257">
    <property type="entry name" value="ABC_NikE_OppD_transporters"/>
    <property type="match status" value="1"/>
</dbReference>
<evidence type="ECO:0000259" key="6">
    <source>
        <dbReference type="PROSITE" id="PS50893"/>
    </source>
</evidence>
<dbReference type="InterPro" id="IPR017871">
    <property type="entry name" value="ABC_transporter-like_CS"/>
</dbReference>
<dbReference type="AlphaFoldDB" id="A0A4R5DBY3"/>
<dbReference type="InParanoid" id="A0A4R5DBY3"/>
<dbReference type="GO" id="GO:0055085">
    <property type="term" value="P:transmembrane transport"/>
    <property type="evidence" value="ECO:0007669"/>
    <property type="project" value="UniProtKB-ARBA"/>
</dbReference>
<protein>
    <submittedName>
        <fullName evidence="7">ABC transporter ATP-binding protein</fullName>
    </submittedName>
</protein>
<keyword evidence="3" id="KW-0547">Nucleotide-binding</keyword>
<dbReference type="GO" id="GO:0016887">
    <property type="term" value="F:ATP hydrolysis activity"/>
    <property type="evidence" value="ECO:0007669"/>
    <property type="project" value="InterPro"/>
</dbReference>
<evidence type="ECO:0000256" key="4">
    <source>
        <dbReference type="ARBA" id="ARBA00022840"/>
    </source>
</evidence>
<accession>A0A4R5DBY3</accession>
<dbReference type="PROSITE" id="PS00211">
    <property type="entry name" value="ABC_TRANSPORTER_1"/>
    <property type="match status" value="1"/>
</dbReference>
<dbReference type="Proteomes" id="UP000294739">
    <property type="component" value="Unassembled WGS sequence"/>
</dbReference>
<dbReference type="InterPro" id="IPR003593">
    <property type="entry name" value="AAA+_ATPase"/>
</dbReference>
<evidence type="ECO:0000256" key="5">
    <source>
        <dbReference type="SAM" id="MobiDB-lite"/>
    </source>
</evidence>
<dbReference type="InterPro" id="IPR013563">
    <property type="entry name" value="Oligopep_ABC_C"/>
</dbReference>
<dbReference type="InterPro" id="IPR050319">
    <property type="entry name" value="ABC_transp_ATP-bind"/>
</dbReference>
<feature type="region of interest" description="Disordered" evidence="5">
    <location>
        <begin position="265"/>
        <end position="289"/>
    </location>
</feature>
<feature type="region of interest" description="Disordered" evidence="5">
    <location>
        <begin position="329"/>
        <end position="350"/>
    </location>
</feature>
<evidence type="ECO:0000313" key="7">
    <source>
        <dbReference type="EMBL" id="TDE09321.1"/>
    </source>
</evidence>
<proteinExistence type="inferred from homology"/>
<dbReference type="InterPro" id="IPR027417">
    <property type="entry name" value="P-loop_NTPase"/>
</dbReference>
<evidence type="ECO:0000313" key="8">
    <source>
        <dbReference type="Proteomes" id="UP000294739"/>
    </source>
</evidence>
<dbReference type="Gene3D" id="3.40.50.300">
    <property type="entry name" value="P-loop containing nucleotide triphosphate hydrolases"/>
    <property type="match status" value="1"/>
</dbReference>
<evidence type="ECO:0000256" key="1">
    <source>
        <dbReference type="ARBA" id="ARBA00005417"/>
    </source>
</evidence>
<dbReference type="SMART" id="SM00382">
    <property type="entry name" value="AAA"/>
    <property type="match status" value="1"/>
</dbReference>
<dbReference type="Pfam" id="PF00005">
    <property type="entry name" value="ABC_tran"/>
    <property type="match status" value="1"/>
</dbReference>